<organism evidence="2 3">
    <name type="scientific">Xylanibacter brevis</name>
    <dbReference type="NCBI Taxonomy" id="83231"/>
    <lineage>
        <taxon>Bacteria</taxon>
        <taxon>Pseudomonadati</taxon>
        <taxon>Bacteroidota</taxon>
        <taxon>Bacteroidia</taxon>
        <taxon>Bacteroidales</taxon>
        <taxon>Prevotellaceae</taxon>
        <taxon>Xylanibacter</taxon>
    </lineage>
</organism>
<proteinExistence type="predicted"/>
<reference evidence="2 3" key="1">
    <citation type="submission" date="2020-12" db="EMBL/GenBank/DDBJ databases">
        <title>Whole genome sequences of gut porcine anaerobes.</title>
        <authorList>
            <person name="Kubasova T."/>
            <person name="Jahodarova E."/>
            <person name="Rychlik I."/>
        </authorList>
    </citation>
    <scope>NUCLEOTIDE SEQUENCE [LARGE SCALE GENOMIC DNA]</scope>
    <source>
        <strain evidence="2 3">An925</strain>
    </source>
</reference>
<gene>
    <name evidence="2" type="ORF">I6E12_09985</name>
</gene>
<keyword evidence="3" id="KW-1185">Reference proteome</keyword>
<name>A0ABS9CHU7_9BACT</name>
<comment type="caution">
    <text evidence="2">The sequence shown here is derived from an EMBL/GenBank/DDBJ whole genome shotgun (WGS) entry which is preliminary data.</text>
</comment>
<feature type="chain" id="PRO_5045837765" evidence="1">
    <location>
        <begin position="26"/>
        <end position="129"/>
    </location>
</feature>
<protein>
    <submittedName>
        <fullName evidence="2">Uncharacterized protein</fullName>
    </submittedName>
</protein>
<dbReference type="EMBL" id="JADYTN010000024">
    <property type="protein sequence ID" value="MCF2564440.1"/>
    <property type="molecule type" value="Genomic_DNA"/>
</dbReference>
<sequence length="129" mass="14846">MKQRLFHFVLLLLLMTFGQQQEVFAVERCNESVPVSDQIYDNDSKHQPLGEALLTDVYDGYRIATPRLLRLPTMGGGRPTGQRLVAVSLKTPIILIHDHYDGRRRQEVSPHQSAVSCQYYIIALRRILR</sequence>
<evidence type="ECO:0000313" key="2">
    <source>
        <dbReference type="EMBL" id="MCF2564440.1"/>
    </source>
</evidence>
<evidence type="ECO:0000256" key="1">
    <source>
        <dbReference type="SAM" id="SignalP"/>
    </source>
</evidence>
<dbReference type="Proteomes" id="UP001200470">
    <property type="component" value="Unassembled WGS sequence"/>
</dbReference>
<accession>A0ABS9CHU7</accession>
<evidence type="ECO:0000313" key="3">
    <source>
        <dbReference type="Proteomes" id="UP001200470"/>
    </source>
</evidence>
<dbReference type="RefSeq" id="WP_094389993.1">
    <property type="nucleotide sequence ID" value="NZ_JADYTN010000024.1"/>
</dbReference>
<keyword evidence="1" id="KW-0732">Signal</keyword>
<feature type="signal peptide" evidence="1">
    <location>
        <begin position="1"/>
        <end position="25"/>
    </location>
</feature>